<reference evidence="3" key="2">
    <citation type="submission" date="2022-04" db="EMBL/GenBank/DDBJ databases">
        <title>Sequencing and genomic assembly of Halococcus dombrowskii.</title>
        <authorList>
            <person name="Lim S.W."/>
            <person name="MacLea K.S."/>
        </authorList>
    </citation>
    <scope>NUCLEOTIDE SEQUENCE</scope>
    <source>
        <strain evidence="3">H4</strain>
    </source>
</reference>
<reference evidence="2" key="3">
    <citation type="submission" date="2023-12" db="EMBL/GenBank/DDBJ databases">
        <authorList>
            <person name="Sun Q."/>
            <person name="Inoue M."/>
        </authorList>
    </citation>
    <scope>NUCLEOTIDE SEQUENCE</scope>
    <source>
        <strain evidence="2">JCM 12289</strain>
    </source>
</reference>
<name>A0AAV3SFX9_HALDO</name>
<dbReference type="AlphaFoldDB" id="A0AAV3SFX9"/>
<evidence type="ECO:0000313" key="2">
    <source>
        <dbReference type="EMBL" id="GAA0462678.1"/>
    </source>
</evidence>
<evidence type="ECO:0000313" key="3">
    <source>
        <dbReference type="EMBL" id="UOO94171.1"/>
    </source>
</evidence>
<keyword evidence="1" id="KW-0812">Transmembrane</keyword>
<dbReference type="RefSeq" id="WP_004052184.1">
    <property type="nucleotide sequence ID" value="NZ_BAAADN010000027.1"/>
</dbReference>
<keyword evidence="1" id="KW-1133">Transmembrane helix</keyword>
<evidence type="ECO:0000313" key="4">
    <source>
        <dbReference type="Proteomes" id="UP000830542"/>
    </source>
</evidence>
<accession>A0AAV3SFX9</accession>
<keyword evidence="1" id="KW-0472">Membrane</keyword>
<dbReference type="KEGG" id="hdo:MUK72_09330"/>
<dbReference type="GeneID" id="71762048"/>
<evidence type="ECO:0000256" key="1">
    <source>
        <dbReference type="SAM" id="Phobius"/>
    </source>
</evidence>
<dbReference type="Proteomes" id="UP001500962">
    <property type="component" value="Unassembled WGS sequence"/>
</dbReference>
<sequence length="60" mass="6122">MLGSTAAMKAAKKGYKRYGVPGALAAGGGAILGIRFIKRRFLSGTSENDTGDGTATTDDQ</sequence>
<protein>
    <submittedName>
        <fullName evidence="2">Uncharacterized protein</fullName>
    </submittedName>
</protein>
<feature type="transmembrane region" description="Helical" evidence="1">
    <location>
        <begin position="18"/>
        <end position="37"/>
    </location>
</feature>
<dbReference type="EMBL" id="CP095005">
    <property type="protein sequence ID" value="UOO94171.1"/>
    <property type="molecule type" value="Genomic_DNA"/>
</dbReference>
<organism evidence="2 5">
    <name type="scientific">Halococcus dombrowskii</name>
    <dbReference type="NCBI Taxonomy" id="179637"/>
    <lineage>
        <taxon>Archaea</taxon>
        <taxon>Methanobacteriati</taxon>
        <taxon>Methanobacteriota</taxon>
        <taxon>Stenosarchaea group</taxon>
        <taxon>Halobacteria</taxon>
        <taxon>Halobacteriales</taxon>
        <taxon>Halococcaceae</taxon>
        <taxon>Halococcus</taxon>
    </lineage>
</organism>
<dbReference type="Proteomes" id="UP000830542">
    <property type="component" value="Chromosome"/>
</dbReference>
<gene>
    <name evidence="2" type="ORF">GCM10008985_19230</name>
    <name evidence="3" type="ORF">MUK72_09330</name>
</gene>
<evidence type="ECO:0000313" key="5">
    <source>
        <dbReference type="Proteomes" id="UP001500962"/>
    </source>
</evidence>
<proteinExistence type="predicted"/>
<reference evidence="2" key="1">
    <citation type="journal article" date="2014" name="Int. J. Syst. Evol. Microbiol.">
        <title>Complete genome sequence of Corynebacterium casei LMG S-19264T (=DSM 44701T), isolated from a smear-ripened cheese.</title>
        <authorList>
            <consortium name="US DOE Joint Genome Institute (JGI-PGF)"/>
            <person name="Walter F."/>
            <person name="Albersmeier A."/>
            <person name="Kalinowski J."/>
            <person name="Ruckert C."/>
        </authorList>
    </citation>
    <scope>NUCLEOTIDE SEQUENCE</scope>
    <source>
        <strain evidence="2">JCM 12289</strain>
    </source>
</reference>
<dbReference type="EMBL" id="BAAADN010000027">
    <property type="protein sequence ID" value="GAA0462678.1"/>
    <property type="molecule type" value="Genomic_DNA"/>
</dbReference>
<keyword evidence="4" id="KW-1185">Reference proteome</keyword>